<organism evidence="1">
    <name type="scientific">marine sediment metagenome</name>
    <dbReference type="NCBI Taxonomy" id="412755"/>
    <lineage>
        <taxon>unclassified sequences</taxon>
        <taxon>metagenomes</taxon>
        <taxon>ecological metagenomes</taxon>
    </lineage>
</organism>
<sequence length="255" mass="29958">MVVISLSVSFIGCPPKPAEKILEEKLEDLIIEFAVEAFSNIVNPPGGVEVEIEEVDGCCVLVEKIKLELESVDPDFIYNEFEKRFKKELESIPANTEIEEWFKEAIWISYKIWKEILEEVFKPKLEIELETDVTIPEKCIKKCSKKLEDKYIDEFFKLFPEIINVEGTIIKRGDIKKEIEKEFYERKLDLDKALTEFLGTFRTYMESDKRELDILNNEYWRNANKLDYIKFDILDLPLELTTDVKEEMGMLSQEG</sequence>
<name>X1MRP6_9ZZZZ</name>
<gene>
    <name evidence="1" type="ORF">S06H3_12620</name>
</gene>
<comment type="caution">
    <text evidence="1">The sequence shown here is derived from an EMBL/GenBank/DDBJ whole genome shotgun (WGS) entry which is preliminary data.</text>
</comment>
<dbReference type="AlphaFoldDB" id="X1MRP6"/>
<feature type="non-terminal residue" evidence="1">
    <location>
        <position position="255"/>
    </location>
</feature>
<dbReference type="EMBL" id="BARV01006171">
    <property type="protein sequence ID" value="GAI09044.1"/>
    <property type="molecule type" value="Genomic_DNA"/>
</dbReference>
<proteinExistence type="predicted"/>
<evidence type="ECO:0000313" key="1">
    <source>
        <dbReference type="EMBL" id="GAI09044.1"/>
    </source>
</evidence>
<reference evidence="1" key="1">
    <citation type="journal article" date="2014" name="Front. Microbiol.">
        <title>High frequency of phylogenetically diverse reductive dehalogenase-homologous genes in deep subseafloor sedimentary metagenomes.</title>
        <authorList>
            <person name="Kawai M."/>
            <person name="Futagami T."/>
            <person name="Toyoda A."/>
            <person name="Takaki Y."/>
            <person name="Nishi S."/>
            <person name="Hori S."/>
            <person name="Arai W."/>
            <person name="Tsubouchi T."/>
            <person name="Morono Y."/>
            <person name="Uchiyama I."/>
            <person name="Ito T."/>
            <person name="Fujiyama A."/>
            <person name="Inagaki F."/>
            <person name="Takami H."/>
        </authorList>
    </citation>
    <scope>NUCLEOTIDE SEQUENCE</scope>
    <source>
        <strain evidence="1">Expedition CK06-06</strain>
    </source>
</reference>
<accession>X1MRP6</accession>
<protein>
    <submittedName>
        <fullName evidence="1">Uncharacterized protein</fullName>
    </submittedName>
</protein>